<sequence>MCAMTVRTHHVPGRRARAGALLATGVLVLAGCTGQADDPSAAATPSATPSVATGSPVPDDGPLDRDQACAAMYVDGGTPLERRVGDALLDVSESFDTAAAAEMHDLARDLGRLQERVPDEFGAALDQVRVPFVQMQEHLDTGGDGSVDLDVASAVDGLKQYRELCS</sequence>
<gene>
    <name evidence="3" type="ordered locus">Isova_0359</name>
</gene>
<evidence type="ECO:0008006" key="5">
    <source>
        <dbReference type="Google" id="ProtNLM"/>
    </source>
</evidence>
<dbReference type="eggNOG" id="ENOG5031ZEB">
    <property type="taxonomic scope" value="Bacteria"/>
</dbReference>
<evidence type="ECO:0000313" key="4">
    <source>
        <dbReference type="Proteomes" id="UP000009236"/>
    </source>
</evidence>
<proteinExistence type="predicted"/>
<feature type="chain" id="PRO_5003334227" description="Lipoprotein" evidence="2">
    <location>
        <begin position="37"/>
        <end position="166"/>
    </location>
</feature>
<accession>F6FTG5</accession>
<feature type="signal peptide" evidence="2">
    <location>
        <begin position="1"/>
        <end position="36"/>
    </location>
</feature>
<dbReference type="PROSITE" id="PS51257">
    <property type="entry name" value="PROKAR_LIPOPROTEIN"/>
    <property type="match status" value="1"/>
</dbReference>
<evidence type="ECO:0000313" key="3">
    <source>
        <dbReference type="EMBL" id="AEG43158.1"/>
    </source>
</evidence>
<feature type="compositionally biased region" description="Low complexity" evidence="1">
    <location>
        <begin position="37"/>
        <end position="53"/>
    </location>
</feature>
<dbReference type="EMBL" id="CP002810">
    <property type="protein sequence ID" value="AEG43158.1"/>
    <property type="molecule type" value="Genomic_DNA"/>
</dbReference>
<evidence type="ECO:0000256" key="1">
    <source>
        <dbReference type="SAM" id="MobiDB-lite"/>
    </source>
</evidence>
<dbReference type="KEGG" id="iva:Isova_0359"/>
<dbReference type="AlphaFoldDB" id="F6FTG5"/>
<evidence type="ECO:0000256" key="2">
    <source>
        <dbReference type="SAM" id="SignalP"/>
    </source>
</evidence>
<feature type="region of interest" description="Disordered" evidence="1">
    <location>
        <begin position="37"/>
        <end position="64"/>
    </location>
</feature>
<dbReference type="HOGENOM" id="CLU_1600494_0_0_11"/>
<keyword evidence="4" id="KW-1185">Reference proteome</keyword>
<name>F6FTG5_ISOV2</name>
<keyword evidence="2" id="KW-0732">Signal</keyword>
<protein>
    <recommendedName>
        <fullName evidence="5">Lipoprotein</fullName>
    </recommendedName>
</protein>
<organism evidence="4">
    <name type="scientific">Isoptericola variabilis (strain 225)</name>
    <dbReference type="NCBI Taxonomy" id="743718"/>
    <lineage>
        <taxon>Bacteria</taxon>
        <taxon>Bacillati</taxon>
        <taxon>Actinomycetota</taxon>
        <taxon>Actinomycetes</taxon>
        <taxon>Micrococcales</taxon>
        <taxon>Promicromonosporaceae</taxon>
        <taxon>Isoptericola</taxon>
    </lineage>
</organism>
<dbReference type="Proteomes" id="UP000009236">
    <property type="component" value="Chromosome"/>
</dbReference>
<reference evidence="3 4" key="1">
    <citation type="submission" date="2011-05" db="EMBL/GenBank/DDBJ databases">
        <title>Complete sequence of Isoptericola variabilis 225.</title>
        <authorList>
            <consortium name="US DOE Joint Genome Institute"/>
            <person name="Lucas S."/>
            <person name="Han J."/>
            <person name="Lapidus A."/>
            <person name="Cheng J.-F."/>
            <person name="Goodwin L."/>
            <person name="Pitluck S."/>
            <person name="Peters L."/>
            <person name="Mikhailova N."/>
            <person name="Zeytun A."/>
            <person name="Han C."/>
            <person name="Tapia R."/>
            <person name="Land M."/>
            <person name="Hauser L."/>
            <person name="Kyrpides N."/>
            <person name="Ivanova N."/>
            <person name="Pagani I."/>
            <person name="Siebers A."/>
            <person name="Allgaier M."/>
            <person name="Thelen M."/>
            <person name="Hugenholtz P."/>
            <person name="Gladden J."/>
            <person name="Woyke T."/>
        </authorList>
    </citation>
    <scope>NUCLEOTIDE SEQUENCE [LARGE SCALE GENOMIC DNA]</scope>
    <source>
        <strain evidence="4">225</strain>
    </source>
</reference>